<dbReference type="GO" id="GO:0030674">
    <property type="term" value="F:protein-macromolecule adaptor activity"/>
    <property type="evidence" value="ECO:0000318"/>
    <property type="project" value="GO_Central"/>
</dbReference>
<dbReference type="Proteomes" id="UP000030748">
    <property type="component" value="Unassembled WGS sequence"/>
</dbReference>
<organism evidence="1 2">
    <name type="scientific">Erythranthe guttata</name>
    <name type="common">Yellow monkey flower</name>
    <name type="synonym">Mimulus guttatus</name>
    <dbReference type="NCBI Taxonomy" id="4155"/>
    <lineage>
        <taxon>Eukaryota</taxon>
        <taxon>Viridiplantae</taxon>
        <taxon>Streptophyta</taxon>
        <taxon>Embryophyta</taxon>
        <taxon>Tracheophyta</taxon>
        <taxon>Spermatophyta</taxon>
        <taxon>Magnoliopsida</taxon>
        <taxon>eudicotyledons</taxon>
        <taxon>Gunneridae</taxon>
        <taxon>Pentapetalae</taxon>
        <taxon>asterids</taxon>
        <taxon>lamiids</taxon>
        <taxon>Lamiales</taxon>
        <taxon>Phrymaceae</taxon>
        <taxon>Erythranthe</taxon>
    </lineage>
</organism>
<dbReference type="PANTHER" id="PTHR36722">
    <property type="entry name" value="TYPE 2 DNA TOPOISOMERASE 6 SUBUNIT B-LIKE"/>
    <property type="match status" value="1"/>
</dbReference>
<accession>A0A022QBS6</accession>
<name>A0A022QBS6_ERYGU</name>
<dbReference type="GO" id="GO:0000793">
    <property type="term" value="C:condensed chromosome"/>
    <property type="evidence" value="ECO:0000318"/>
    <property type="project" value="GO_Central"/>
</dbReference>
<gene>
    <name evidence="1" type="ORF">MIMGU_mgv1a022264mg</name>
</gene>
<evidence type="ECO:0000313" key="2">
    <source>
        <dbReference type="Proteomes" id="UP000030748"/>
    </source>
</evidence>
<reference evidence="1 2" key="1">
    <citation type="journal article" date="2013" name="Proc. Natl. Acad. Sci. U.S.A.">
        <title>Fine-scale variation in meiotic recombination in Mimulus inferred from population shotgun sequencing.</title>
        <authorList>
            <person name="Hellsten U."/>
            <person name="Wright K.M."/>
            <person name="Jenkins J."/>
            <person name="Shu S."/>
            <person name="Yuan Y."/>
            <person name="Wessler S.R."/>
            <person name="Schmutz J."/>
            <person name="Willis J.H."/>
            <person name="Rokhsar D.S."/>
        </authorList>
    </citation>
    <scope>NUCLEOTIDE SEQUENCE [LARGE SCALE GENOMIC DNA]</scope>
    <source>
        <strain evidence="2">cv. DUN x IM62</strain>
    </source>
</reference>
<evidence type="ECO:0000313" key="1">
    <source>
        <dbReference type="EMBL" id="EYU24723.1"/>
    </source>
</evidence>
<sequence length="374" mass="41422">TSDKEIHHMKYDLKEVVSSKRLMTLPSATKNGAKFSGTEVSLSICEEVGGLVTMMSVFIRKVGFLIYIKIAVELSVETGGVTSQSENIVLRNECSTIPMHLANIDYLKLGLEDYVSKHGNGLVETCHSCFSTGQNLKFGTGVACSRANGQSGRQVMEVVIIISEIPTSDLSSCFRNYGTRTEVLYFRDFSPCSMSQASLDALISIEWKKFGLVLKSVGEQDGVTLLEWENLPPRSHIDISNLLDRSLTRKAVKLALAGLKKSNAGVFLTERAVKICSYAPDLAKTISALITSSHDSNFQTECFSLLGLQSQENKNNLLEDCIKDKIISVVAKNDRISWGNREAPVLFEDNTHHESYLLDEEYEQGEETFSHLDL</sequence>
<dbReference type="PANTHER" id="PTHR36722:SF1">
    <property type="entry name" value="TYPE 2 DNA TOPOISOMERASE 6 SUBUNIT B-LIKE"/>
    <property type="match status" value="1"/>
</dbReference>
<dbReference type="STRING" id="4155.A0A022QBS6"/>
<keyword evidence="2" id="KW-1185">Reference proteome</keyword>
<dbReference type="InterPro" id="IPR034566">
    <property type="entry name" value="MTOPVIB_plant"/>
</dbReference>
<dbReference type="EMBL" id="KI632115">
    <property type="protein sequence ID" value="EYU24723.1"/>
    <property type="molecule type" value="Genomic_DNA"/>
</dbReference>
<feature type="non-terminal residue" evidence="1">
    <location>
        <position position="1"/>
    </location>
</feature>
<dbReference type="GO" id="GO:0042138">
    <property type="term" value="P:meiotic DNA double-strand break formation"/>
    <property type="evidence" value="ECO:0000318"/>
    <property type="project" value="GO_Central"/>
</dbReference>
<proteinExistence type="predicted"/>
<protein>
    <submittedName>
        <fullName evidence="1">Uncharacterized protein</fullName>
    </submittedName>
</protein>
<dbReference type="GO" id="GO:0007131">
    <property type="term" value="P:reciprocal meiotic recombination"/>
    <property type="evidence" value="ECO:0000318"/>
    <property type="project" value="GO_Central"/>
</dbReference>
<dbReference type="AlphaFoldDB" id="A0A022QBS6"/>